<evidence type="ECO:0000313" key="4">
    <source>
        <dbReference type="Proteomes" id="UP000509579"/>
    </source>
</evidence>
<dbReference type="AlphaFoldDB" id="A0A6N1X7K1"/>
<proteinExistence type="predicted"/>
<gene>
    <name evidence="3" type="ORF">HUK68_20825</name>
</gene>
<feature type="transmembrane region" description="Helical" evidence="2">
    <location>
        <begin position="125"/>
        <end position="146"/>
    </location>
</feature>
<evidence type="ECO:0000313" key="3">
    <source>
        <dbReference type="EMBL" id="QKV55369.1"/>
    </source>
</evidence>
<accession>A0A6N1X7K1</accession>
<keyword evidence="3" id="KW-0614">Plasmid</keyword>
<keyword evidence="2" id="KW-1133">Transmembrane helix</keyword>
<dbReference type="KEGG" id="aant:HUK68_20825"/>
<sequence length="148" mass="16027">MEHRFTSIEALLEEIAAENHLDLARDDPILVLHTIHRRVLQDGLEAQQAQLDQYQQVLESLSLRWSEDARDKAERSLNAALAAARGLLAQAAHEHAAAGAVALRAQLDAALARLDASLAQAQRHAWLHLLAAGITLCAAAVAAWGLRA</sequence>
<geneLocation type="plasmid" evidence="3 4">
    <name>unnamed1</name>
</geneLocation>
<name>A0A6N1X7K1_9BURK</name>
<organism evidence="3 4">
    <name type="scientific">Comamonas antarctica</name>
    <dbReference type="NCBI Taxonomy" id="2743470"/>
    <lineage>
        <taxon>Bacteria</taxon>
        <taxon>Pseudomonadati</taxon>
        <taxon>Pseudomonadota</taxon>
        <taxon>Betaproteobacteria</taxon>
        <taxon>Burkholderiales</taxon>
        <taxon>Comamonadaceae</taxon>
        <taxon>Comamonas</taxon>
    </lineage>
</organism>
<dbReference type="InterPro" id="IPR028140">
    <property type="entry name" value="TraM"/>
</dbReference>
<dbReference type="Pfam" id="PF11657">
    <property type="entry name" value="Activator-TraM"/>
    <property type="match status" value="1"/>
</dbReference>
<dbReference type="RefSeq" id="WP_175506158.1">
    <property type="nucleotide sequence ID" value="NZ_CP054841.1"/>
</dbReference>
<dbReference type="Proteomes" id="UP000509579">
    <property type="component" value="Plasmid unnamed1"/>
</dbReference>
<protein>
    <submittedName>
        <fullName evidence="3">Conjugal transfer protein TraM</fullName>
    </submittedName>
</protein>
<feature type="coiled-coil region" evidence="1">
    <location>
        <begin position="37"/>
        <end position="64"/>
    </location>
</feature>
<dbReference type="GO" id="GO:0009372">
    <property type="term" value="P:quorum sensing"/>
    <property type="evidence" value="ECO:0007669"/>
    <property type="project" value="InterPro"/>
</dbReference>
<keyword evidence="1" id="KW-0175">Coiled coil</keyword>
<dbReference type="EMBL" id="CP054841">
    <property type="protein sequence ID" value="QKV55369.1"/>
    <property type="molecule type" value="Genomic_DNA"/>
</dbReference>
<evidence type="ECO:0000256" key="1">
    <source>
        <dbReference type="SAM" id="Coils"/>
    </source>
</evidence>
<reference evidence="3 4" key="1">
    <citation type="submission" date="2020-06" db="EMBL/GenBank/DDBJ databases">
        <title>Acidovorax antarctica sp. nov., isolated from Corinth ice sheet soil, Antarctic Fields Peninsula.</title>
        <authorList>
            <person name="Xu Q."/>
            <person name="Peng F."/>
        </authorList>
    </citation>
    <scope>NUCLEOTIDE SEQUENCE [LARGE SCALE GENOMIC DNA]</scope>
    <source>
        <strain evidence="3 4">16-35-5</strain>
        <plasmid evidence="3 4">unnamed1</plasmid>
    </source>
</reference>
<keyword evidence="2" id="KW-0812">Transmembrane</keyword>
<keyword evidence="2" id="KW-0472">Membrane</keyword>
<keyword evidence="4" id="KW-1185">Reference proteome</keyword>
<evidence type="ECO:0000256" key="2">
    <source>
        <dbReference type="SAM" id="Phobius"/>
    </source>
</evidence>